<reference evidence="1 2" key="1">
    <citation type="submission" date="2021-01" db="EMBL/GenBank/DDBJ databases">
        <title>FDA dAtabase for Regulatory Grade micrObial Sequences (FDA-ARGOS): Supporting development and validation of Infectious Disease Dx tests.</title>
        <authorList>
            <person name="Sproer C."/>
            <person name="Gronow S."/>
            <person name="Severitt S."/>
            <person name="Schroder I."/>
            <person name="Tallon L."/>
            <person name="Sadzewicz L."/>
            <person name="Zhao X."/>
            <person name="Boylan J."/>
            <person name="Ott S."/>
            <person name="Bowen H."/>
            <person name="Vavikolanu K."/>
            <person name="Mehta A."/>
            <person name="Aluvathingal J."/>
            <person name="Nadendla S."/>
            <person name="Lowell S."/>
            <person name="Myers T."/>
            <person name="Yan Y."/>
            <person name="Sichtig H."/>
        </authorList>
    </citation>
    <scope>NUCLEOTIDE SEQUENCE [LARGE SCALE GENOMIC DNA]</scope>
    <source>
        <strain evidence="1 2">FDAARGOS_1131</strain>
    </source>
</reference>
<dbReference type="Proteomes" id="UP000596202">
    <property type="component" value="Chromosome"/>
</dbReference>
<sequence length="199" mass="23434">MNLNLGISLFTSIICFLSISCKKDNIHLSKTHLEKQYYSDSIIEQKYSIVSYSYEIESDTVPAFSFIALNLSSDFMIKTRMAFLEERFRLDFAKQLDSALVFGIKENVKGKIRHINFEVWHNVNKSNAQKMIDSLNTVFDKPLYYKPPAEWQWFIYNDKVFFIDGYKAGVDSNLLREIKLKYERDTLFLNYILSKVKKI</sequence>
<gene>
    <name evidence="1" type="ORF">I6I88_08570</name>
</gene>
<name>A0A9Q6Z3Y6_MYROD</name>
<dbReference type="GeneID" id="93527707"/>
<protein>
    <submittedName>
        <fullName evidence="1">Uncharacterized protein</fullName>
    </submittedName>
</protein>
<proteinExistence type="predicted"/>
<organism evidence="1 2">
    <name type="scientific">Myroides odoratus</name>
    <name type="common">Flavobacterium odoratum</name>
    <dbReference type="NCBI Taxonomy" id="256"/>
    <lineage>
        <taxon>Bacteria</taxon>
        <taxon>Pseudomonadati</taxon>
        <taxon>Bacteroidota</taxon>
        <taxon>Flavobacteriia</taxon>
        <taxon>Flavobacteriales</taxon>
        <taxon>Flavobacteriaceae</taxon>
        <taxon>Myroides</taxon>
    </lineage>
</organism>
<accession>A0A9Q6Z3Y6</accession>
<dbReference type="AlphaFoldDB" id="A0A9Q6Z3Y6"/>
<dbReference type="EMBL" id="CP068108">
    <property type="protein sequence ID" value="QQU01778.1"/>
    <property type="molecule type" value="Genomic_DNA"/>
</dbReference>
<evidence type="ECO:0000313" key="1">
    <source>
        <dbReference type="EMBL" id="QQU01778.1"/>
    </source>
</evidence>
<evidence type="ECO:0000313" key="2">
    <source>
        <dbReference type="Proteomes" id="UP000596202"/>
    </source>
</evidence>
<dbReference type="RefSeq" id="WP_002992494.1">
    <property type="nucleotide sequence ID" value="NZ_CP068108.1"/>
</dbReference>